<reference evidence="1" key="2">
    <citation type="submission" date="2021-03" db="UniProtKB">
        <authorList>
            <consortium name="Ensembl"/>
        </authorList>
    </citation>
    <scope>IDENTIFICATION</scope>
</reference>
<proteinExistence type="predicted"/>
<dbReference type="Ensembl" id="ENSXETT00000118257">
    <property type="protein sequence ID" value="ENSXETP00000116611"/>
    <property type="gene ID" value="ENSXETG00000043187"/>
</dbReference>
<dbReference type="AlphaFoldDB" id="A0A803K8F2"/>
<sequence>FFVLINCIFTVYLHSIEDHSYTFSHQEELSNRQLLETCNLWHWFSTFQMPQPFNTVPYVVVTPNHKIIPKTIGNMCFSIVLGDPCEKVVENHWSMALFSVGLI</sequence>
<accession>A0A803K8F2</accession>
<protein>
    <submittedName>
        <fullName evidence="1">Uncharacterized protein</fullName>
    </submittedName>
</protein>
<reference evidence="1" key="1">
    <citation type="journal article" date="2010" name="Science">
        <title>The genome of the Western clawed frog Xenopus tropicalis.</title>
        <authorList>
            <person name="Hellsten U."/>
            <person name="Harland R.M."/>
            <person name="Gilchrist M.J."/>
            <person name="Hendrix D."/>
            <person name="Jurka J."/>
            <person name="Kapitonov V."/>
            <person name="Ovcharenko I."/>
            <person name="Putnam N.H."/>
            <person name="Shu S."/>
            <person name="Taher L."/>
            <person name="Blitz I.L."/>
            <person name="Blumberg B."/>
            <person name="Dichmann D.S."/>
            <person name="Dubchak I."/>
            <person name="Amaya E."/>
            <person name="Detter J.C."/>
            <person name="Fletcher R."/>
            <person name="Gerhard D.S."/>
            <person name="Goodstein D."/>
            <person name="Graves T."/>
            <person name="Grigoriev I.V."/>
            <person name="Grimwood J."/>
            <person name="Kawashima T."/>
            <person name="Lindquist E."/>
            <person name="Lucas S.M."/>
            <person name="Mead P.E."/>
            <person name="Mitros T."/>
            <person name="Ogino H."/>
            <person name="Ohta Y."/>
            <person name="Poliakov A.V."/>
            <person name="Pollet N."/>
            <person name="Robert J."/>
            <person name="Salamov A."/>
            <person name="Sater A.K."/>
            <person name="Schmutz J."/>
            <person name="Terry A."/>
            <person name="Vize P.D."/>
            <person name="Warren W.C."/>
            <person name="Wells D."/>
            <person name="Wills A."/>
            <person name="Wilson R.K."/>
            <person name="Zimmerman L.B."/>
            <person name="Zorn A.M."/>
            <person name="Grainger R."/>
            <person name="Grammer T."/>
            <person name="Khokha M.K."/>
            <person name="Richardson P.M."/>
            <person name="Rokhsar D.S."/>
        </authorList>
    </citation>
    <scope>NUCLEOTIDE SEQUENCE [LARGE SCALE GENOMIC DNA]</scope>
    <source>
        <strain evidence="1">Nigerian</strain>
    </source>
</reference>
<organism evidence="1">
    <name type="scientific">Xenopus tropicalis</name>
    <name type="common">Western clawed frog</name>
    <name type="synonym">Silurana tropicalis</name>
    <dbReference type="NCBI Taxonomy" id="8364"/>
    <lineage>
        <taxon>Eukaryota</taxon>
        <taxon>Metazoa</taxon>
        <taxon>Chordata</taxon>
        <taxon>Craniata</taxon>
        <taxon>Vertebrata</taxon>
        <taxon>Euteleostomi</taxon>
        <taxon>Amphibia</taxon>
        <taxon>Batrachia</taxon>
        <taxon>Anura</taxon>
        <taxon>Pipoidea</taxon>
        <taxon>Pipidae</taxon>
        <taxon>Xenopodinae</taxon>
        <taxon>Xenopus</taxon>
        <taxon>Silurana</taxon>
    </lineage>
</organism>
<evidence type="ECO:0000313" key="1">
    <source>
        <dbReference type="Ensembl" id="ENSXETP00000116611"/>
    </source>
</evidence>
<name>A0A803K8F2_XENTR</name>
<dbReference type="InParanoid" id="A0A803K8F2"/>